<evidence type="ECO:0000256" key="4">
    <source>
        <dbReference type="SAM" id="SignalP"/>
    </source>
</evidence>
<feature type="domain" description="Glycoside hydrolase family 2 immunoglobulin-like beta-sandwich" evidence="5">
    <location>
        <begin position="228"/>
        <end position="311"/>
    </location>
</feature>
<dbReference type="InterPro" id="IPR051913">
    <property type="entry name" value="GH2_Domain-Containing"/>
</dbReference>
<dbReference type="InterPro" id="IPR017853">
    <property type="entry name" value="GH"/>
</dbReference>
<accession>A0ABY7AR80</accession>
<comment type="similarity">
    <text evidence="1">Belongs to the glycosyl hydrolase 2 family.</text>
</comment>
<evidence type="ECO:0000256" key="1">
    <source>
        <dbReference type="ARBA" id="ARBA00007401"/>
    </source>
</evidence>
<keyword evidence="2" id="KW-0378">Hydrolase</keyword>
<dbReference type="InterPro" id="IPR006104">
    <property type="entry name" value="Glyco_hydro_2_N"/>
</dbReference>
<proteinExistence type="inferred from homology"/>
<evidence type="ECO:0000256" key="2">
    <source>
        <dbReference type="ARBA" id="ARBA00022801"/>
    </source>
</evidence>
<dbReference type="EMBL" id="CP109966">
    <property type="protein sequence ID" value="WAJ71777.1"/>
    <property type="molecule type" value="Genomic_DNA"/>
</dbReference>
<dbReference type="Gene3D" id="2.60.40.10">
    <property type="entry name" value="Immunoglobulins"/>
    <property type="match status" value="1"/>
</dbReference>
<evidence type="ECO:0000259" key="5">
    <source>
        <dbReference type="Pfam" id="PF00703"/>
    </source>
</evidence>
<dbReference type="InterPro" id="IPR006103">
    <property type="entry name" value="Glyco_hydro_2_cat"/>
</dbReference>
<gene>
    <name evidence="8" type="ORF">OLW01_15680</name>
</gene>
<keyword evidence="4" id="KW-0732">Signal</keyword>
<dbReference type="PANTHER" id="PTHR42732:SF2">
    <property type="entry name" value="BETA-MANNOSIDASE"/>
    <property type="match status" value="1"/>
</dbReference>
<dbReference type="Pfam" id="PF02837">
    <property type="entry name" value="Glyco_hydro_2_N"/>
    <property type="match status" value="1"/>
</dbReference>
<feature type="signal peptide" evidence="4">
    <location>
        <begin position="1"/>
        <end position="26"/>
    </location>
</feature>
<feature type="domain" description="Glycoside hydrolase family 2 catalytic" evidence="6">
    <location>
        <begin position="356"/>
        <end position="493"/>
    </location>
</feature>
<evidence type="ECO:0000256" key="3">
    <source>
        <dbReference type="ARBA" id="ARBA00023295"/>
    </source>
</evidence>
<evidence type="ECO:0000259" key="6">
    <source>
        <dbReference type="Pfam" id="PF02836"/>
    </source>
</evidence>
<dbReference type="Pfam" id="PF02836">
    <property type="entry name" value="Glyco_hydro_2_C"/>
    <property type="match status" value="1"/>
</dbReference>
<sequence length="625" mass="71489">MNKLAKLKFTLVLLASISLFSNQLNAKWSAQADVMLTPWGEQITPDNVWQQYPRPQLQRQNWLNLNGLWQYAVVDRKAAEPKDWQGDILVPFAIESPLSGVGKRLEQQALWYQTQFNFNHSTKQAHILHFEAVDYACKVWLNDQYVGAHQGGNLPFKFDVSAAIKNGANKLIVRVIDDTDAADRYQLRGKQTQDNRGIWYTPVSGIWQTVWLESVHPTHIDSLKAVAQANGQLKVGLNLANNKQGISAKLDVLFNNQRIASATSNNAEFNLHLNKVKTWSPDKPNLYDLKIQLFDANHKLIDTVTSYVGFRTVGRQQDANGNWLFTLNGQSIFHWGPLDQGWWPDGLLTPPSEAAVLYEMDYLKQAGFNMIRKHKKVESRRYYYLADKMGFLVWQDQVSGGVDTNGGKQEWPIWHQTSQTYPDRMQGEIEAHWPTWAHQQYMDELTIMLDVLSNHPSIVVWTTFNERWGQHNTLKVGEFVELYDPTRHLNIASGGNFFPIGDIADAHHYPEPKFLLDAKEFTGYIKVVGEFGGHGWPVKNHVWAPDREKMIYGNMPKTLSEYQQRYIRSINNLGELKKRGIAAGVYTQTSDVETEINGLLTYDRKAQKLTAEQLKQIHQSAGLIE</sequence>
<evidence type="ECO:0000259" key="7">
    <source>
        <dbReference type="Pfam" id="PF02837"/>
    </source>
</evidence>
<geneLocation type="plasmid" evidence="8 9">
    <name>pCadTS8_1</name>
</geneLocation>
<keyword evidence="3" id="KW-0326">Glycosidase</keyword>
<dbReference type="PANTHER" id="PTHR42732">
    <property type="entry name" value="BETA-GALACTOSIDASE"/>
    <property type="match status" value="1"/>
</dbReference>
<dbReference type="SUPFAM" id="SSF49785">
    <property type="entry name" value="Galactose-binding domain-like"/>
    <property type="match status" value="1"/>
</dbReference>
<dbReference type="Gene3D" id="3.20.20.80">
    <property type="entry name" value="Glycosidases"/>
    <property type="match status" value="1"/>
</dbReference>
<name>A0ABY7AR80_9ALTE</name>
<feature type="domain" description="Glycosyl hydrolases family 2 sugar binding" evidence="7">
    <location>
        <begin position="104"/>
        <end position="181"/>
    </location>
</feature>
<dbReference type="InterPro" id="IPR036156">
    <property type="entry name" value="Beta-gal/glucu_dom_sf"/>
</dbReference>
<evidence type="ECO:0000313" key="9">
    <source>
        <dbReference type="Proteomes" id="UP001163726"/>
    </source>
</evidence>
<dbReference type="InterPro" id="IPR013783">
    <property type="entry name" value="Ig-like_fold"/>
</dbReference>
<keyword evidence="9" id="KW-1185">Reference proteome</keyword>
<organism evidence="8 9">
    <name type="scientific">Catenovulum adriaticum</name>
    <dbReference type="NCBI Taxonomy" id="2984846"/>
    <lineage>
        <taxon>Bacteria</taxon>
        <taxon>Pseudomonadati</taxon>
        <taxon>Pseudomonadota</taxon>
        <taxon>Gammaproteobacteria</taxon>
        <taxon>Alteromonadales</taxon>
        <taxon>Alteromonadaceae</taxon>
        <taxon>Catenovulum</taxon>
    </lineage>
</organism>
<dbReference type="InterPro" id="IPR008979">
    <property type="entry name" value="Galactose-bd-like_sf"/>
</dbReference>
<dbReference type="RefSeq" id="WP_268076498.1">
    <property type="nucleotide sequence ID" value="NZ_CP109966.1"/>
</dbReference>
<protein>
    <recommendedName>
        <fullName evidence="10">Glycosyl hydrolase family 2</fullName>
    </recommendedName>
</protein>
<dbReference type="Proteomes" id="UP001163726">
    <property type="component" value="Plasmid pCadTS8_1"/>
</dbReference>
<dbReference type="Gene3D" id="2.60.120.260">
    <property type="entry name" value="Galactose-binding domain-like"/>
    <property type="match status" value="1"/>
</dbReference>
<evidence type="ECO:0000313" key="8">
    <source>
        <dbReference type="EMBL" id="WAJ71777.1"/>
    </source>
</evidence>
<dbReference type="SUPFAM" id="SSF49303">
    <property type="entry name" value="beta-Galactosidase/glucuronidase domain"/>
    <property type="match status" value="1"/>
</dbReference>
<dbReference type="InterPro" id="IPR006102">
    <property type="entry name" value="Ig-like_GH2"/>
</dbReference>
<reference evidence="8" key="1">
    <citation type="submission" date="2022-10" db="EMBL/GenBank/DDBJ databases">
        <title>Catenovulum adriacola sp. nov. isolated in the Harbour of Susak.</title>
        <authorList>
            <person name="Schoch T."/>
            <person name="Reich S.J."/>
            <person name="Stoeferle S."/>
            <person name="Flaiz M."/>
            <person name="Kazda M."/>
            <person name="Riedel C.U."/>
            <person name="Duerre P."/>
        </authorList>
    </citation>
    <scope>NUCLEOTIDE SEQUENCE</scope>
    <source>
        <strain evidence="8">TS8</strain>
        <plasmid evidence="8">pCadTS8_1</plasmid>
    </source>
</reference>
<dbReference type="Pfam" id="PF00703">
    <property type="entry name" value="Glyco_hydro_2"/>
    <property type="match status" value="1"/>
</dbReference>
<keyword evidence="8" id="KW-0614">Plasmid</keyword>
<evidence type="ECO:0008006" key="10">
    <source>
        <dbReference type="Google" id="ProtNLM"/>
    </source>
</evidence>
<feature type="chain" id="PRO_5045504770" description="Glycosyl hydrolase family 2" evidence="4">
    <location>
        <begin position="27"/>
        <end position="625"/>
    </location>
</feature>
<dbReference type="SUPFAM" id="SSF51445">
    <property type="entry name" value="(Trans)glycosidases"/>
    <property type="match status" value="1"/>
</dbReference>